<evidence type="ECO:0000313" key="1">
    <source>
        <dbReference type="EMBL" id="KAH6948340.1"/>
    </source>
</evidence>
<reference evidence="1" key="1">
    <citation type="submission" date="2020-05" db="EMBL/GenBank/DDBJ databases">
        <title>Large-scale comparative analyses of tick genomes elucidate their genetic diversity and vector capacities.</title>
        <authorList>
            <person name="Jia N."/>
            <person name="Wang J."/>
            <person name="Shi W."/>
            <person name="Du L."/>
            <person name="Sun Y."/>
            <person name="Zhan W."/>
            <person name="Jiang J."/>
            <person name="Wang Q."/>
            <person name="Zhang B."/>
            <person name="Ji P."/>
            <person name="Sakyi L.B."/>
            <person name="Cui X."/>
            <person name="Yuan T."/>
            <person name="Jiang B."/>
            <person name="Yang W."/>
            <person name="Lam T.T.-Y."/>
            <person name="Chang Q."/>
            <person name="Ding S."/>
            <person name="Wang X."/>
            <person name="Zhu J."/>
            <person name="Ruan X."/>
            <person name="Zhao L."/>
            <person name="Wei J."/>
            <person name="Que T."/>
            <person name="Du C."/>
            <person name="Cheng J."/>
            <person name="Dai P."/>
            <person name="Han X."/>
            <person name="Huang E."/>
            <person name="Gao Y."/>
            <person name="Liu J."/>
            <person name="Shao H."/>
            <person name="Ye R."/>
            <person name="Li L."/>
            <person name="Wei W."/>
            <person name="Wang X."/>
            <person name="Wang C."/>
            <person name="Yang T."/>
            <person name="Huo Q."/>
            <person name="Li W."/>
            <person name="Guo W."/>
            <person name="Chen H."/>
            <person name="Zhou L."/>
            <person name="Ni X."/>
            <person name="Tian J."/>
            <person name="Zhou Y."/>
            <person name="Sheng Y."/>
            <person name="Liu T."/>
            <person name="Pan Y."/>
            <person name="Xia L."/>
            <person name="Li J."/>
            <person name="Zhao F."/>
            <person name="Cao W."/>
        </authorList>
    </citation>
    <scope>NUCLEOTIDE SEQUENCE</scope>
    <source>
        <strain evidence="1">Hyas-2018</strain>
    </source>
</reference>
<dbReference type="EMBL" id="CM023481">
    <property type="protein sequence ID" value="KAH6948340.1"/>
    <property type="molecule type" value="Genomic_DNA"/>
</dbReference>
<proteinExistence type="predicted"/>
<dbReference type="Proteomes" id="UP000821845">
    <property type="component" value="Chromosome 1"/>
</dbReference>
<sequence>MTCRGDTVDTAAESGGCGFSSTSMGTLRAHPIDVFRNWSSSGIRRPPFRPAGRSYIPPLKEDRLFLKRHKEYYARMRRALETTSGASRYDSKSFAPKDFTFAFRKALPEDTMPHQALDSVRPHALKRSKIGGVVRHVRVLWQTETPKRKIPPKHQTVSRVIPEAPIKRRYVRAKRRKDDARSVGDKPAACTSFAGAAAMAAFVACVVEACAFLLGNYVPALA</sequence>
<comment type="caution">
    <text evidence="1">The sequence shown here is derived from an EMBL/GenBank/DDBJ whole genome shotgun (WGS) entry which is preliminary data.</text>
</comment>
<organism evidence="1 2">
    <name type="scientific">Hyalomma asiaticum</name>
    <name type="common">Tick</name>
    <dbReference type="NCBI Taxonomy" id="266040"/>
    <lineage>
        <taxon>Eukaryota</taxon>
        <taxon>Metazoa</taxon>
        <taxon>Ecdysozoa</taxon>
        <taxon>Arthropoda</taxon>
        <taxon>Chelicerata</taxon>
        <taxon>Arachnida</taxon>
        <taxon>Acari</taxon>
        <taxon>Parasitiformes</taxon>
        <taxon>Ixodida</taxon>
        <taxon>Ixodoidea</taxon>
        <taxon>Ixodidae</taxon>
        <taxon>Hyalomminae</taxon>
        <taxon>Hyalomma</taxon>
    </lineage>
</organism>
<name>A0ACB7TN47_HYAAI</name>
<protein>
    <submittedName>
        <fullName evidence="1">Uncharacterized protein</fullName>
    </submittedName>
</protein>
<keyword evidence="2" id="KW-1185">Reference proteome</keyword>
<accession>A0ACB7TN47</accession>
<evidence type="ECO:0000313" key="2">
    <source>
        <dbReference type="Proteomes" id="UP000821845"/>
    </source>
</evidence>
<gene>
    <name evidence="1" type="ORF">HPB50_023451</name>
</gene>